<keyword evidence="6 8" id="KW-0472">Membrane</keyword>
<gene>
    <name evidence="11" type="ORF">LTRI10_LOCUS28899</name>
</gene>
<dbReference type="GO" id="GO:0016413">
    <property type="term" value="F:O-acetyltransferase activity"/>
    <property type="evidence" value="ECO:0007669"/>
    <property type="project" value="InterPro"/>
</dbReference>
<evidence type="ECO:0000256" key="7">
    <source>
        <dbReference type="SAM" id="MobiDB-lite"/>
    </source>
</evidence>
<dbReference type="InterPro" id="IPR029962">
    <property type="entry name" value="TBL"/>
</dbReference>
<comment type="similarity">
    <text evidence="2">Belongs to the PC-esterase family. TBL subfamily.</text>
</comment>
<dbReference type="GO" id="GO:0005794">
    <property type="term" value="C:Golgi apparatus"/>
    <property type="evidence" value="ECO:0007669"/>
    <property type="project" value="TreeGrafter"/>
</dbReference>
<feature type="transmembrane region" description="Helical" evidence="8">
    <location>
        <begin position="12"/>
        <end position="32"/>
    </location>
</feature>
<evidence type="ECO:0000256" key="6">
    <source>
        <dbReference type="ARBA" id="ARBA00023136"/>
    </source>
</evidence>
<feature type="domain" description="Trichome birefringence-like C-terminal" evidence="9">
    <location>
        <begin position="180"/>
        <end position="474"/>
    </location>
</feature>
<evidence type="ECO:0000256" key="5">
    <source>
        <dbReference type="ARBA" id="ARBA00022989"/>
    </source>
</evidence>
<dbReference type="PANTHER" id="PTHR32285">
    <property type="entry name" value="PROTEIN TRICHOME BIREFRINGENCE-LIKE 9-RELATED"/>
    <property type="match status" value="1"/>
</dbReference>
<evidence type="ECO:0000256" key="8">
    <source>
        <dbReference type="SAM" id="Phobius"/>
    </source>
</evidence>
<dbReference type="Proteomes" id="UP001497516">
    <property type="component" value="Chromosome 5"/>
</dbReference>
<organism evidence="11 12">
    <name type="scientific">Linum trigynum</name>
    <dbReference type="NCBI Taxonomy" id="586398"/>
    <lineage>
        <taxon>Eukaryota</taxon>
        <taxon>Viridiplantae</taxon>
        <taxon>Streptophyta</taxon>
        <taxon>Embryophyta</taxon>
        <taxon>Tracheophyta</taxon>
        <taxon>Spermatophyta</taxon>
        <taxon>Magnoliopsida</taxon>
        <taxon>eudicotyledons</taxon>
        <taxon>Gunneridae</taxon>
        <taxon>Pentapetalae</taxon>
        <taxon>rosids</taxon>
        <taxon>fabids</taxon>
        <taxon>Malpighiales</taxon>
        <taxon>Linaceae</taxon>
        <taxon>Linum</taxon>
    </lineage>
</organism>
<evidence type="ECO:0000256" key="4">
    <source>
        <dbReference type="ARBA" id="ARBA00022968"/>
    </source>
</evidence>
<evidence type="ECO:0000256" key="2">
    <source>
        <dbReference type="ARBA" id="ARBA00007727"/>
    </source>
</evidence>
<name>A0AAV2EQE5_9ROSI</name>
<evidence type="ECO:0000313" key="12">
    <source>
        <dbReference type="Proteomes" id="UP001497516"/>
    </source>
</evidence>
<keyword evidence="3 8" id="KW-0812">Transmembrane</keyword>
<dbReference type="Pfam" id="PF14416">
    <property type="entry name" value="PMR5N"/>
    <property type="match status" value="1"/>
</dbReference>
<dbReference type="InterPro" id="IPR026057">
    <property type="entry name" value="TBL_C"/>
</dbReference>
<protein>
    <recommendedName>
        <fullName evidence="13">Trichome birefringence-like N-terminal domain-containing protein</fullName>
    </recommendedName>
</protein>
<sequence length="477" mass="53608">MKGGGSKVKVKGRDLTFILIVLVCTTIIMLSWERTPVLLSASLLPAKDLFLSFLPSIQFAEISPNLTDMEKKDKVVFTEAAGEEDQTAEKAPSLREAAQGDPNHSLNMTSQGAVDQNTSVVGDKQVCNYGKGKWVRDDNVTLYSGFDCKQWLAPGWACRTMPRTDFSYEMLRWQPKDCQLQRFNGDEFLKRMQGKTIAFVGDSLGGEQFQSLMCMITGGSESNDVLDVGAEYGFTIPEHGRVVRNENGRPDGWAYRFTTTNTTVLHHWSACLCDLEPIVTEDPNKRHHYYAMHLDRPPSFLRENLHRIHVLVMNTAYHWTRQKLIRNRWVMHVGGIRKTNETLRTLGEAKNFTIHSVVGWVNSQLQENPQLQAFYRSISPRHFSGGDWNTGGSCDNTTPRYVGKEVVEAVSSDHVSRSAVQGTGVKLLDITSLSSVRDEGHISRYSLTAKPGVQDCLHWCLPGVPDTWNEILVAQIK</sequence>
<proteinExistence type="inferred from homology"/>
<dbReference type="Pfam" id="PF13839">
    <property type="entry name" value="PC-Esterase"/>
    <property type="match status" value="1"/>
</dbReference>
<feature type="domain" description="Trichome birefringence-like N-terminal" evidence="10">
    <location>
        <begin position="126"/>
        <end position="179"/>
    </location>
</feature>
<evidence type="ECO:0000313" key="11">
    <source>
        <dbReference type="EMBL" id="CAL1387947.1"/>
    </source>
</evidence>
<dbReference type="InterPro" id="IPR025846">
    <property type="entry name" value="TBL_N"/>
</dbReference>
<dbReference type="GO" id="GO:0016020">
    <property type="term" value="C:membrane"/>
    <property type="evidence" value="ECO:0007669"/>
    <property type="project" value="UniProtKB-SubCell"/>
</dbReference>
<evidence type="ECO:0000259" key="10">
    <source>
        <dbReference type="Pfam" id="PF14416"/>
    </source>
</evidence>
<evidence type="ECO:0000256" key="1">
    <source>
        <dbReference type="ARBA" id="ARBA00004167"/>
    </source>
</evidence>
<evidence type="ECO:0000256" key="3">
    <source>
        <dbReference type="ARBA" id="ARBA00022692"/>
    </source>
</evidence>
<keyword evidence="5 8" id="KW-1133">Transmembrane helix</keyword>
<dbReference type="EMBL" id="OZ034818">
    <property type="protein sequence ID" value="CAL1387947.1"/>
    <property type="molecule type" value="Genomic_DNA"/>
</dbReference>
<comment type="subcellular location">
    <subcellularLocation>
        <location evidence="1">Membrane</location>
        <topology evidence="1">Single-pass membrane protein</topology>
    </subcellularLocation>
</comment>
<dbReference type="AlphaFoldDB" id="A0AAV2EQE5"/>
<reference evidence="11 12" key="1">
    <citation type="submission" date="2024-04" db="EMBL/GenBank/DDBJ databases">
        <authorList>
            <person name="Fracassetti M."/>
        </authorList>
    </citation>
    <scope>NUCLEOTIDE SEQUENCE [LARGE SCALE GENOMIC DNA]</scope>
</reference>
<keyword evidence="12" id="KW-1185">Reference proteome</keyword>
<dbReference type="PANTHER" id="PTHR32285:SF235">
    <property type="entry name" value="PROTEIN TRICHOME BIREFRINGENCE-LIKE 16"/>
    <property type="match status" value="1"/>
</dbReference>
<evidence type="ECO:0008006" key="13">
    <source>
        <dbReference type="Google" id="ProtNLM"/>
    </source>
</evidence>
<keyword evidence="4" id="KW-0735">Signal-anchor</keyword>
<accession>A0AAV2EQE5</accession>
<feature type="region of interest" description="Disordered" evidence="7">
    <location>
        <begin position="81"/>
        <end position="110"/>
    </location>
</feature>
<evidence type="ECO:0000259" key="9">
    <source>
        <dbReference type="Pfam" id="PF13839"/>
    </source>
</evidence>